<keyword evidence="3" id="KW-1185">Reference proteome</keyword>
<protein>
    <submittedName>
        <fullName evidence="2">Uncharacterized protein</fullName>
    </submittedName>
</protein>
<reference evidence="2" key="1">
    <citation type="submission" date="2017-07" db="EMBL/GenBank/DDBJ databases">
        <title>Taro Niue Genome Assembly and Annotation.</title>
        <authorList>
            <person name="Atibalentja N."/>
            <person name="Keating K."/>
            <person name="Fields C.J."/>
        </authorList>
    </citation>
    <scope>NUCLEOTIDE SEQUENCE</scope>
    <source>
        <strain evidence="2">Niue_2</strain>
        <tissue evidence="2">Leaf</tissue>
    </source>
</reference>
<name>A0A843WPY4_COLES</name>
<organism evidence="2 3">
    <name type="scientific">Colocasia esculenta</name>
    <name type="common">Wild taro</name>
    <name type="synonym">Arum esculentum</name>
    <dbReference type="NCBI Taxonomy" id="4460"/>
    <lineage>
        <taxon>Eukaryota</taxon>
        <taxon>Viridiplantae</taxon>
        <taxon>Streptophyta</taxon>
        <taxon>Embryophyta</taxon>
        <taxon>Tracheophyta</taxon>
        <taxon>Spermatophyta</taxon>
        <taxon>Magnoliopsida</taxon>
        <taxon>Liliopsida</taxon>
        <taxon>Araceae</taxon>
        <taxon>Aroideae</taxon>
        <taxon>Colocasieae</taxon>
        <taxon>Colocasia</taxon>
    </lineage>
</organism>
<proteinExistence type="predicted"/>
<dbReference type="Proteomes" id="UP000652761">
    <property type="component" value="Unassembled WGS sequence"/>
</dbReference>
<feature type="region of interest" description="Disordered" evidence="1">
    <location>
        <begin position="101"/>
        <end position="122"/>
    </location>
</feature>
<feature type="non-terminal residue" evidence="2">
    <location>
        <position position="1"/>
    </location>
</feature>
<dbReference type="AlphaFoldDB" id="A0A843WPY4"/>
<comment type="caution">
    <text evidence="2">The sequence shown here is derived from an EMBL/GenBank/DDBJ whole genome shotgun (WGS) entry which is preliminary data.</text>
</comment>
<dbReference type="EMBL" id="NMUH01003534">
    <property type="protein sequence ID" value="MQM06074.1"/>
    <property type="molecule type" value="Genomic_DNA"/>
</dbReference>
<sequence length="182" mass="20127">MHSPAHATSHTHRHLHPNSTHTQTFDASLLVPVAPQLLTWPASFQRTQAAQAQHSLFQAHPAGASALAAHKTQPPSDLHLPAAYCHHLPWPQHRLVQIAASSGPPSQQLQKPSPKSSKSPEQLPAASGFFAKLQMTWWKRNWLNVMCGWGGILIKNNLMRLDGVCVLIMLGRVFIYLQILCV</sequence>
<feature type="region of interest" description="Disordered" evidence="1">
    <location>
        <begin position="1"/>
        <end position="23"/>
    </location>
</feature>
<evidence type="ECO:0000256" key="1">
    <source>
        <dbReference type="SAM" id="MobiDB-lite"/>
    </source>
</evidence>
<gene>
    <name evidence="2" type="ORF">Taro_038895</name>
</gene>
<accession>A0A843WPY4</accession>
<evidence type="ECO:0000313" key="3">
    <source>
        <dbReference type="Proteomes" id="UP000652761"/>
    </source>
</evidence>
<evidence type="ECO:0000313" key="2">
    <source>
        <dbReference type="EMBL" id="MQM06074.1"/>
    </source>
</evidence>